<proteinExistence type="predicted"/>
<name>A0A7R9DN84_TIMPO</name>
<organism evidence="1">
    <name type="scientific">Timema poppense</name>
    <name type="common">Walking stick</name>
    <dbReference type="NCBI Taxonomy" id="170557"/>
    <lineage>
        <taxon>Eukaryota</taxon>
        <taxon>Metazoa</taxon>
        <taxon>Ecdysozoa</taxon>
        <taxon>Arthropoda</taxon>
        <taxon>Hexapoda</taxon>
        <taxon>Insecta</taxon>
        <taxon>Pterygota</taxon>
        <taxon>Neoptera</taxon>
        <taxon>Polyneoptera</taxon>
        <taxon>Phasmatodea</taxon>
        <taxon>Timematodea</taxon>
        <taxon>Timematoidea</taxon>
        <taxon>Timematidae</taxon>
        <taxon>Timema</taxon>
    </lineage>
</organism>
<dbReference type="AlphaFoldDB" id="A0A7R9DN84"/>
<reference evidence="1" key="1">
    <citation type="submission" date="2020-11" db="EMBL/GenBank/DDBJ databases">
        <authorList>
            <person name="Tran Van P."/>
        </authorList>
    </citation>
    <scope>NUCLEOTIDE SEQUENCE</scope>
</reference>
<dbReference type="EMBL" id="OD015008">
    <property type="protein sequence ID" value="CAD7417829.1"/>
    <property type="molecule type" value="Genomic_DNA"/>
</dbReference>
<evidence type="ECO:0000313" key="1">
    <source>
        <dbReference type="EMBL" id="CAD7417829.1"/>
    </source>
</evidence>
<gene>
    <name evidence="1" type="ORF">TPSB3V08_LOCUS12055</name>
</gene>
<protein>
    <submittedName>
        <fullName evidence="1">Uncharacterized protein</fullName>
    </submittedName>
</protein>
<accession>A0A7R9DN84</accession>
<sequence length="116" mass="13597">MSHFLFPESVLNKFSREELELEIRLDILKARRQLNQPIETKSSVLEFQGQRHSATVASKSEALRRNKILLKDLDVRAAKLRSRTCYCPTELHLTSLRKKYHDELAAHYYTSKVIQL</sequence>